<dbReference type="Gene3D" id="3.40.50.1110">
    <property type="entry name" value="SGNH hydrolase"/>
    <property type="match status" value="1"/>
</dbReference>
<protein>
    <recommendedName>
        <fullName evidence="3">SGNH/GDSL hydrolase family protein</fullName>
    </recommendedName>
</protein>
<dbReference type="SUPFAM" id="SSF52266">
    <property type="entry name" value="SGNH hydrolase"/>
    <property type="match status" value="1"/>
</dbReference>
<accession>A0ABT8ZU15</accession>
<gene>
    <name evidence="1" type="ORF">Q5H94_01860</name>
</gene>
<evidence type="ECO:0000313" key="2">
    <source>
        <dbReference type="Proteomes" id="UP001176468"/>
    </source>
</evidence>
<name>A0ABT8ZU15_9SPHN</name>
<comment type="caution">
    <text evidence="1">The sequence shown here is derived from an EMBL/GenBank/DDBJ whole genome shotgun (WGS) entry which is preliminary data.</text>
</comment>
<dbReference type="InterPro" id="IPR036514">
    <property type="entry name" value="SGNH_hydro_sf"/>
</dbReference>
<keyword evidence="2" id="KW-1185">Reference proteome</keyword>
<proteinExistence type="predicted"/>
<dbReference type="Proteomes" id="UP001176468">
    <property type="component" value="Unassembled WGS sequence"/>
</dbReference>
<evidence type="ECO:0008006" key="3">
    <source>
        <dbReference type="Google" id="ProtNLM"/>
    </source>
</evidence>
<dbReference type="EMBL" id="JAUQSZ010000001">
    <property type="protein sequence ID" value="MDO7841059.1"/>
    <property type="molecule type" value="Genomic_DNA"/>
</dbReference>
<organism evidence="1 2">
    <name type="scientific">Sphingomonas immobilis</name>
    <dbReference type="NCBI Taxonomy" id="3063997"/>
    <lineage>
        <taxon>Bacteria</taxon>
        <taxon>Pseudomonadati</taxon>
        <taxon>Pseudomonadota</taxon>
        <taxon>Alphaproteobacteria</taxon>
        <taxon>Sphingomonadales</taxon>
        <taxon>Sphingomonadaceae</taxon>
        <taxon>Sphingomonas</taxon>
    </lineage>
</organism>
<evidence type="ECO:0000313" key="1">
    <source>
        <dbReference type="EMBL" id="MDO7841059.1"/>
    </source>
</evidence>
<dbReference type="RefSeq" id="WP_304559456.1">
    <property type="nucleotide sequence ID" value="NZ_JAUQSZ010000001.1"/>
</dbReference>
<reference evidence="1" key="1">
    <citation type="submission" date="2023-07" db="EMBL/GenBank/DDBJ databases">
        <authorList>
            <person name="Kim M.K."/>
        </authorList>
    </citation>
    <scope>NUCLEOTIDE SEQUENCE</scope>
    <source>
        <strain evidence="1">CA1-15</strain>
    </source>
</reference>
<sequence length="397" mass="42122">MRVLSRDDIAALATTKRVTLPFGAKQSNSGYFTGNTLASIMQRTLIALPVATTRWRLRVSNVATLDNTKTPVPGPVTWSDIYVGDPVYPAAGLWAGVMAAAGVSAIPGFVGDAAGNETITPWVTDPALQFVAGQPKALSWKQSFAVGTQLVGRSSASGDGGGGAIWFTPAAGAEFAANPGAAGVNNIYGEMRIEYELAVPVGLDTKIGLWITDSLGEGYSNPKEGMGNFVHETTPGQVAMREGIAMVNASIGTSTLEQWATLPLTDPRWSFLDLATTVPDFAVIGPGINDIQLNGRTFAQMQPWVGQLCDRLRGLGIKKIYATTLMPCNLAATPEGYRTSFNAFLRTCPFGISGTFEFAKLMEVVGATATGDPDYFVTYPHPKKAAYQRLASVANLR</sequence>